<dbReference type="GO" id="GO:0009742">
    <property type="term" value="P:brassinosteroid mediated signaling pathway"/>
    <property type="evidence" value="ECO:0007669"/>
    <property type="project" value="UniProtKB-KW"/>
</dbReference>
<evidence type="ECO:0000256" key="9">
    <source>
        <dbReference type="ARBA" id="ARBA00022989"/>
    </source>
</evidence>
<comment type="similarity">
    <text evidence="2">Belongs to the RLP family.</text>
</comment>
<dbReference type="GeneID" id="109725506"/>
<dbReference type="GO" id="GO:0005886">
    <property type="term" value="C:plasma membrane"/>
    <property type="evidence" value="ECO:0007669"/>
    <property type="project" value="UniProtKB-SubCell"/>
</dbReference>
<keyword evidence="11" id="KW-0325">Glycoprotein</keyword>
<feature type="domain" description="Leucine-rich repeat-containing N-terminal plant-type" evidence="13">
    <location>
        <begin position="48"/>
        <end position="84"/>
    </location>
</feature>
<dbReference type="FunFam" id="3.80.10.10:FF:000111">
    <property type="entry name" value="LRR receptor-like serine/threonine-protein kinase ERECTA"/>
    <property type="match status" value="1"/>
</dbReference>
<dbReference type="InterPro" id="IPR003591">
    <property type="entry name" value="Leu-rich_rpt_typical-subtyp"/>
</dbReference>
<evidence type="ECO:0000256" key="2">
    <source>
        <dbReference type="ARBA" id="ARBA00009592"/>
    </source>
</evidence>
<dbReference type="InterPro" id="IPR051502">
    <property type="entry name" value="RLP_Defense_Trigger"/>
</dbReference>
<dbReference type="Pfam" id="PF00560">
    <property type="entry name" value="LRR_1"/>
    <property type="match status" value="5"/>
</dbReference>
<dbReference type="RefSeq" id="XP_020110306.1">
    <property type="nucleotide sequence ID" value="XM_020254717.1"/>
</dbReference>
<evidence type="ECO:0000256" key="1">
    <source>
        <dbReference type="ARBA" id="ARBA00004251"/>
    </source>
</evidence>
<evidence type="ECO:0000256" key="4">
    <source>
        <dbReference type="ARBA" id="ARBA00022614"/>
    </source>
</evidence>
<dbReference type="SMART" id="SM00369">
    <property type="entry name" value="LRR_TYP"/>
    <property type="match status" value="11"/>
</dbReference>
<accession>A0A6P5GNU4</accession>
<dbReference type="InterPro" id="IPR055414">
    <property type="entry name" value="LRR_R13L4/SHOC2-like"/>
</dbReference>
<evidence type="ECO:0000256" key="6">
    <source>
        <dbReference type="ARBA" id="ARBA00022692"/>
    </source>
</evidence>
<gene>
    <name evidence="16" type="primary">LOC109725506</name>
</gene>
<dbReference type="SUPFAM" id="SSF52058">
    <property type="entry name" value="L domain-like"/>
    <property type="match status" value="1"/>
</dbReference>
<reference evidence="15" key="1">
    <citation type="journal article" date="2015" name="Nat. Genet.">
        <title>The pineapple genome and the evolution of CAM photosynthesis.</title>
        <authorList>
            <person name="Ming R."/>
            <person name="VanBuren R."/>
            <person name="Wai C.M."/>
            <person name="Tang H."/>
            <person name="Schatz M.C."/>
            <person name="Bowers J.E."/>
            <person name="Lyons E."/>
            <person name="Wang M.L."/>
            <person name="Chen J."/>
            <person name="Biggers E."/>
            <person name="Zhang J."/>
            <person name="Huang L."/>
            <person name="Zhang L."/>
            <person name="Miao W."/>
            <person name="Zhang J."/>
            <person name="Ye Z."/>
            <person name="Miao C."/>
            <person name="Lin Z."/>
            <person name="Wang H."/>
            <person name="Zhou H."/>
            <person name="Yim W.C."/>
            <person name="Priest H.D."/>
            <person name="Zheng C."/>
            <person name="Woodhouse M."/>
            <person name="Edger P.P."/>
            <person name="Guyot R."/>
            <person name="Guo H.B."/>
            <person name="Guo H."/>
            <person name="Zheng G."/>
            <person name="Singh R."/>
            <person name="Sharma A."/>
            <person name="Min X."/>
            <person name="Zheng Y."/>
            <person name="Lee H."/>
            <person name="Gurtowski J."/>
            <person name="Sedlazeck F.J."/>
            <person name="Harkess A."/>
            <person name="McKain M.R."/>
            <person name="Liao Z."/>
            <person name="Fang J."/>
            <person name="Liu J."/>
            <person name="Zhang X."/>
            <person name="Zhang Q."/>
            <person name="Hu W."/>
            <person name="Qin Y."/>
            <person name="Wang K."/>
            <person name="Chen L.Y."/>
            <person name="Shirley N."/>
            <person name="Lin Y.R."/>
            <person name="Liu L.Y."/>
            <person name="Hernandez A.G."/>
            <person name="Wright C.L."/>
            <person name="Bulone V."/>
            <person name="Tuskan G.A."/>
            <person name="Heath K."/>
            <person name="Zee F."/>
            <person name="Moore P.H."/>
            <person name="Sunkar R."/>
            <person name="Leebens-Mack J.H."/>
            <person name="Mockler T."/>
            <person name="Bennetzen J.L."/>
            <person name="Freeling M."/>
            <person name="Sankoff D."/>
            <person name="Paterson A.H."/>
            <person name="Zhu X."/>
            <person name="Yang X."/>
            <person name="Smith J.A."/>
            <person name="Cushman J.C."/>
            <person name="Paull R.E."/>
            <person name="Yu Q."/>
        </authorList>
    </citation>
    <scope>NUCLEOTIDE SEQUENCE [LARGE SCALE GENOMIC DNA]</scope>
    <source>
        <strain evidence="15">cv. F153</strain>
    </source>
</reference>
<evidence type="ECO:0000256" key="11">
    <source>
        <dbReference type="ARBA" id="ARBA00023180"/>
    </source>
</evidence>
<keyword evidence="4" id="KW-0433">Leucine-rich repeat</keyword>
<dbReference type="FunFam" id="3.80.10.10:FF:000095">
    <property type="entry name" value="LRR receptor-like serine/threonine-protein kinase GSO1"/>
    <property type="match status" value="2"/>
</dbReference>
<proteinExistence type="inferred from homology"/>
<reference evidence="16" key="2">
    <citation type="submission" date="2025-08" db="UniProtKB">
        <authorList>
            <consortium name="RefSeq"/>
        </authorList>
    </citation>
    <scope>IDENTIFICATION</scope>
    <source>
        <tissue evidence="16">Leaf</tissue>
    </source>
</reference>
<dbReference type="InterPro" id="IPR032675">
    <property type="entry name" value="LRR_dom_sf"/>
</dbReference>
<organism evidence="15 16">
    <name type="scientific">Ananas comosus</name>
    <name type="common">Pineapple</name>
    <name type="synonym">Ananas ananas</name>
    <dbReference type="NCBI Taxonomy" id="4615"/>
    <lineage>
        <taxon>Eukaryota</taxon>
        <taxon>Viridiplantae</taxon>
        <taxon>Streptophyta</taxon>
        <taxon>Embryophyta</taxon>
        <taxon>Tracheophyta</taxon>
        <taxon>Spermatophyta</taxon>
        <taxon>Magnoliopsida</taxon>
        <taxon>Liliopsida</taxon>
        <taxon>Poales</taxon>
        <taxon>Bromeliaceae</taxon>
        <taxon>Bromelioideae</taxon>
        <taxon>Ananas</taxon>
    </lineage>
</organism>
<evidence type="ECO:0000259" key="13">
    <source>
        <dbReference type="Pfam" id="PF08263"/>
    </source>
</evidence>
<dbReference type="InterPro" id="IPR013210">
    <property type="entry name" value="LRR_N_plant-typ"/>
</dbReference>
<keyword evidence="9 12" id="KW-1133">Transmembrane helix</keyword>
<dbReference type="OrthoDB" id="4691307at2759"/>
<dbReference type="Pfam" id="PF13855">
    <property type="entry name" value="LRR_8"/>
    <property type="match status" value="1"/>
</dbReference>
<evidence type="ECO:0000256" key="3">
    <source>
        <dbReference type="ARBA" id="ARBA00022475"/>
    </source>
</evidence>
<keyword evidence="10 12" id="KW-0472">Membrane</keyword>
<evidence type="ECO:0000256" key="8">
    <source>
        <dbReference type="ARBA" id="ARBA00022737"/>
    </source>
</evidence>
<keyword evidence="15" id="KW-1185">Reference proteome</keyword>
<name>A0A6P5GNU4_ANACO</name>
<dbReference type="Pfam" id="PF08263">
    <property type="entry name" value="LRRNT_2"/>
    <property type="match status" value="1"/>
</dbReference>
<feature type="domain" description="Disease resistance R13L4/SHOC-2-like LRR" evidence="14">
    <location>
        <begin position="165"/>
        <end position="360"/>
    </location>
</feature>
<evidence type="ECO:0000256" key="10">
    <source>
        <dbReference type="ARBA" id="ARBA00023136"/>
    </source>
</evidence>
<keyword evidence="3" id="KW-1003">Cell membrane</keyword>
<evidence type="ECO:0000256" key="5">
    <source>
        <dbReference type="ARBA" id="ARBA00022626"/>
    </source>
</evidence>
<evidence type="ECO:0000313" key="16">
    <source>
        <dbReference type="RefSeq" id="XP_020110306.1"/>
    </source>
</evidence>
<evidence type="ECO:0000259" key="14">
    <source>
        <dbReference type="Pfam" id="PF23598"/>
    </source>
</evidence>
<dbReference type="PANTHER" id="PTHR48062">
    <property type="entry name" value="RECEPTOR-LIKE PROTEIN 14"/>
    <property type="match status" value="1"/>
</dbReference>
<keyword evidence="5" id="KW-1070">Brassinosteroid signaling pathway</keyword>
<dbReference type="SUPFAM" id="SSF52047">
    <property type="entry name" value="RNI-like"/>
    <property type="match status" value="1"/>
</dbReference>
<keyword evidence="6 12" id="KW-0812">Transmembrane</keyword>
<feature type="transmembrane region" description="Helical" evidence="12">
    <location>
        <begin position="911"/>
        <end position="934"/>
    </location>
</feature>
<dbReference type="Pfam" id="PF23598">
    <property type="entry name" value="LRR_14"/>
    <property type="match status" value="1"/>
</dbReference>
<dbReference type="PANTHER" id="PTHR48062:SF52">
    <property type="entry name" value="RECEPTOR-LIKE PROTEIN 8-RELATED"/>
    <property type="match status" value="1"/>
</dbReference>
<dbReference type="AlphaFoldDB" id="A0A6P5GNU4"/>
<keyword evidence="7" id="KW-0732">Signal</keyword>
<protein>
    <submittedName>
        <fullName evidence="16">Probable LRR receptor-like serine/threonine-protein kinase At4g36180</fullName>
    </submittedName>
</protein>
<comment type="subcellular location">
    <subcellularLocation>
        <location evidence="1">Cell membrane</location>
        <topology evidence="1">Single-pass type I membrane protein</topology>
    </subcellularLocation>
</comment>
<evidence type="ECO:0000256" key="7">
    <source>
        <dbReference type="ARBA" id="ARBA00022729"/>
    </source>
</evidence>
<keyword evidence="8" id="KW-0677">Repeat</keyword>
<dbReference type="InterPro" id="IPR001611">
    <property type="entry name" value="Leu-rich_rpt"/>
</dbReference>
<dbReference type="Gene3D" id="3.80.10.10">
    <property type="entry name" value="Ribonuclease Inhibitor"/>
    <property type="match status" value="3"/>
</dbReference>
<sequence length="978" mass="108091">MPLIGELQHNNMGLCHCHSNGFSWRALIVWTTLVTNMLNSFFGVGCPQEEYEALLEFRASYNRTGLSSWGKQRDCCLWERVICDNSTKQVAELQLSDFLTYQLVTYGILDVQSWKLNLSIFSSFRELRHLNLSADYISGSLSSADISGLDKLEVLDLSINEITITIPPSFRTLRSLKVLNLGDNNSNGTLAIEALVGLKKLQVLDLAGSHLTGEIPMSLGYLTSLKVLNLGRNNITGSLPSEVLQGLKNLQELQLQHNNFNGSLPLTLGNLSSLQHVDLSYNSFEGTTPEHLFTGLGSLQYLDLSYNNLHGNFPLHSFANMSKLEGLILSDNKGLEVHINSGSSFQQVQLRILMLSSCKLDKSAILTPNFLCSQRQLEVLDLSDNHLTGNIPACLLDNNTKMEYLNLGSNLLTGPIHLPSHHVKSMKIIDVSVNLFVGSIRSNISMVFPNLMVLNLSSNHLTGSIPSSLATMRQLQILDLSDNLTIGKIPAQLTSNSSPFAVLKLSNNNLHGKIPDVNFVGSSACYLDGNMLSGTLPSNISRDIDILDVRDNELDGSIPETISEASSLKYLILKGNHLHGQIPQSICNLTTLFVLDLSDNNFSSSLPPCFPPDVLYLDLANNAFTGEVPRVLLNFSQLLVLDISKNHLSGPIPMQIGSELEMNILIMRENSFKGQLPVQLCNLRKLRILDLSHNQFAGSIPSCIGTMAFRITKSALLFQLSDLWSWAFIYHHWSVGHSSIDLTYISTGGLQEEEFSTKGNLYEYQNDGLVSMTLIDISVNKLTGKIPTEIGNLSGLVSLNLSYNQLTGQIPETLSNLYQIESLDISNNRLSGDIPWQLGQLKFLEVFSIAQNNLSGCIPSFRDQLATFGKATYEGNVGLHGPPLDETCATSSNKTTSSEEEDKEVSSIDRIIFYAISTTAYIGGFWISIAFLFCTRCGRTVRIRLDNCVDFLYGEISMVVHKLVFMNRGGNRNRKNRV</sequence>
<evidence type="ECO:0000313" key="15">
    <source>
        <dbReference type="Proteomes" id="UP000515123"/>
    </source>
</evidence>
<evidence type="ECO:0000256" key="12">
    <source>
        <dbReference type="SAM" id="Phobius"/>
    </source>
</evidence>
<dbReference type="Proteomes" id="UP000515123">
    <property type="component" value="Linkage group 20"/>
</dbReference>